<dbReference type="VEuPathDB" id="VectorBase:GPAI041628"/>
<organism evidence="2 3">
    <name type="scientific">Glossina pallidipes</name>
    <name type="common">Tsetse fly</name>
    <dbReference type="NCBI Taxonomy" id="7398"/>
    <lineage>
        <taxon>Eukaryota</taxon>
        <taxon>Metazoa</taxon>
        <taxon>Ecdysozoa</taxon>
        <taxon>Arthropoda</taxon>
        <taxon>Hexapoda</taxon>
        <taxon>Insecta</taxon>
        <taxon>Pterygota</taxon>
        <taxon>Neoptera</taxon>
        <taxon>Endopterygota</taxon>
        <taxon>Diptera</taxon>
        <taxon>Brachycera</taxon>
        <taxon>Muscomorpha</taxon>
        <taxon>Hippoboscoidea</taxon>
        <taxon>Glossinidae</taxon>
        <taxon>Glossina</taxon>
    </lineage>
</organism>
<reference evidence="2" key="2">
    <citation type="submission" date="2020-05" db="UniProtKB">
        <authorList>
            <consortium name="EnsemblMetazoa"/>
        </authorList>
    </citation>
    <scope>IDENTIFICATION</scope>
    <source>
        <strain evidence="2">IAEA</strain>
    </source>
</reference>
<dbReference type="Proteomes" id="UP000092445">
    <property type="component" value="Unassembled WGS sequence"/>
</dbReference>
<proteinExistence type="predicted"/>
<keyword evidence="3" id="KW-1185">Reference proteome</keyword>
<evidence type="ECO:0000256" key="1">
    <source>
        <dbReference type="SAM" id="MobiDB-lite"/>
    </source>
</evidence>
<sequence length="240" mass="25656">MAGRISTSTPPTTNIVAADRTTADQAALQPQQQVVLPQTVPPVEQPRPIRRTVVTGVITSVTINDEPATAEGTNEVALQLPTSQSSISVANTSHPIQPLGPNTCNSQITPTSPNQTAAAQAELAPLLPLPARTQDRKSKPLGDMPQGGEWWSYPGSQPKKGGPHDTRATEPLGAPPRGAHPRCNPATVQPNGPEHPEYGLLVEPPRRRMINLPQRVLDNAPELPEWTRSTGAQEPQTGRR</sequence>
<evidence type="ECO:0000313" key="2">
    <source>
        <dbReference type="EnsemblMetazoa" id="GPAI041628-PA"/>
    </source>
</evidence>
<reference evidence="3" key="1">
    <citation type="submission" date="2014-03" db="EMBL/GenBank/DDBJ databases">
        <authorList>
            <person name="Aksoy S."/>
            <person name="Warren W."/>
            <person name="Wilson R.K."/>
        </authorList>
    </citation>
    <scope>NUCLEOTIDE SEQUENCE [LARGE SCALE GENOMIC DNA]</scope>
    <source>
        <strain evidence="3">IAEA</strain>
    </source>
</reference>
<feature type="region of interest" description="Disordered" evidence="1">
    <location>
        <begin position="125"/>
        <end position="205"/>
    </location>
</feature>
<evidence type="ECO:0000313" key="3">
    <source>
        <dbReference type="Proteomes" id="UP000092445"/>
    </source>
</evidence>
<feature type="region of interest" description="Disordered" evidence="1">
    <location>
        <begin position="220"/>
        <end position="240"/>
    </location>
</feature>
<feature type="compositionally biased region" description="Polar residues" evidence="1">
    <location>
        <begin position="227"/>
        <end position="240"/>
    </location>
</feature>
<name>A0A1B0ACY9_GLOPL</name>
<dbReference type="AlphaFoldDB" id="A0A1B0ACY9"/>
<accession>A0A1B0ACY9</accession>
<dbReference type="EnsemblMetazoa" id="GPAI041628-RA">
    <property type="protein sequence ID" value="GPAI041628-PA"/>
    <property type="gene ID" value="GPAI041628"/>
</dbReference>
<protein>
    <submittedName>
        <fullName evidence="2">Uncharacterized protein</fullName>
    </submittedName>
</protein>